<evidence type="ECO:0000256" key="6">
    <source>
        <dbReference type="ARBA" id="ARBA00022729"/>
    </source>
</evidence>
<evidence type="ECO:0000256" key="5">
    <source>
        <dbReference type="ARBA" id="ARBA00022448"/>
    </source>
</evidence>
<comment type="subcellular location">
    <subcellularLocation>
        <location evidence="1">Periplasm</location>
    </subcellularLocation>
</comment>
<dbReference type="Pfam" id="PF13416">
    <property type="entry name" value="SBP_bac_8"/>
    <property type="match status" value="1"/>
</dbReference>
<evidence type="ECO:0000256" key="3">
    <source>
        <dbReference type="ARBA" id="ARBA00011557"/>
    </source>
</evidence>
<dbReference type="AlphaFoldDB" id="A0A1B1A2Y1"/>
<accession>A0A1B1A2Y1</accession>
<dbReference type="OrthoDB" id="9762335at2"/>
<dbReference type="PANTHER" id="PTHR43649">
    <property type="entry name" value="ARABINOSE-BINDING PROTEIN-RELATED"/>
    <property type="match status" value="1"/>
</dbReference>
<keyword evidence="5" id="KW-0813">Transport</keyword>
<evidence type="ECO:0000256" key="7">
    <source>
        <dbReference type="ARBA" id="ARBA00034473"/>
    </source>
</evidence>
<evidence type="ECO:0000256" key="4">
    <source>
        <dbReference type="ARBA" id="ARBA00017470"/>
    </source>
</evidence>
<comment type="subunit">
    <text evidence="3">The complex is composed of two ATP-binding proteins (UgpC), two transmembrane proteins (UgpA and UgpE) and a solute-binding protein (UgpB).</text>
</comment>
<protein>
    <recommendedName>
        <fullName evidence="4">sn-glycerol-3-phosphate-binding periplasmic protein UgpB</fullName>
    </recommendedName>
</protein>
<evidence type="ECO:0000256" key="1">
    <source>
        <dbReference type="ARBA" id="ARBA00004418"/>
    </source>
</evidence>
<evidence type="ECO:0000256" key="2">
    <source>
        <dbReference type="ARBA" id="ARBA00008520"/>
    </source>
</evidence>
<dbReference type="Proteomes" id="UP000013243">
    <property type="component" value="Chromosome"/>
</dbReference>
<proteinExistence type="inferred from homology"/>
<dbReference type="CDD" id="cd14748">
    <property type="entry name" value="PBP2_UgpB"/>
    <property type="match status" value="1"/>
</dbReference>
<evidence type="ECO:0000313" key="10">
    <source>
        <dbReference type="Proteomes" id="UP000013243"/>
    </source>
</evidence>
<dbReference type="STRING" id="1265309.K529_009220"/>
<comment type="similarity">
    <text evidence="2">Belongs to the bacterial solute-binding protein 1 family.</text>
</comment>
<feature type="signal peptide" evidence="8">
    <location>
        <begin position="1"/>
        <end position="23"/>
    </location>
</feature>
<reference evidence="9 10" key="1">
    <citation type="journal article" date="2016" name="ISME J.">
        <title>Global occurrence and heterogeneity of the Roseobacter-clade species Ruegeria mobilis.</title>
        <authorList>
            <person name="Sonnenschein E."/>
            <person name="Gram L."/>
        </authorList>
    </citation>
    <scope>NUCLEOTIDE SEQUENCE [LARGE SCALE GENOMIC DNA]</scope>
    <source>
        <strain evidence="9 10">F1926</strain>
    </source>
</reference>
<dbReference type="Gene3D" id="3.40.190.10">
    <property type="entry name" value="Periplasmic binding protein-like II"/>
    <property type="match status" value="2"/>
</dbReference>
<organism evidence="9 10">
    <name type="scientific">Tritonibacter mobilis F1926</name>
    <dbReference type="NCBI Taxonomy" id="1265309"/>
    <lineage>
        <taxon>Bacteria</taxon>
        <taxon>Pseudomonadati</taxon>
        <taxon>Pseudomonadota</taxon>
        <taxon>Alphaproteobacteria</taxon>
        <taxon>Rhodobacterales</taxon>
        <taxon>Paracoccaceae</taxon>
        <taxon>Tritonibacter</taxon>
    </lineage>
</organism>
<dbReference type="KEGG" id="rmb:K529_009220"/>
<name>A0A1B1A2Y1_9RHOB</name>
<dbReference type="SUPFAM" id="SSF53850">
    <property type="entry name" value="Periplasmic binding protein-like II"/>
    <property type="match status" value="1"/>
</dbReference>
<dbReference type="GO" id="GO:0042597">
    <property type="term" value="C:periplasmic space"/>
    <property type="evidence" value="ECO:0007669"/>
    <property type="project" value="UniProtKB-SubCell"/>
</dbReference>
<keyword evidence="6 8" id="KW-0732">Signal</keyword>
<dbReference type="InterPro" id="IPR050490">
    <property type="entry name" value="Bact_solute-bd_prot1"/>
</dbReference>
<dbReference type="RefSeq" id="WP_005608096.1">
    <property type="nucleotide sequence ID" value="NZ_CP015230.1"/>
</dbReference>
<dbReference type="PANTHER" id="PTHR43649:SF31">
    <property type="entry name" value="SN-GLYCEROL-3-PHOSPHATE-BINDING PERIPLASMIC PROTEIN UGPB"/>
    <property type="match status" value="1"/>
</dbReference>
<evidence type="ECO:0000313" key="9">
    <source>
        <dbReference type="EMBL" id="ANP40939.1"/>
    </source>
</evidence>
<feature type="chain" id="PRO_5008518330" description="sn-glycerol-3-phosphate-binding periplasmic protein UgpB" evidence="8">
    <location>
        <begin position="24"/>
        <end position="434"/>
    </location>
</feature>
<comment type="function">
    <text evidence="7">Part of the ABC transporter complex UgpBAEC involved in sn-glycerol-3-phosphate (G3P) import. Binds G3P.</text>
</comment>
<dbReference type="InterPro" id="IPR006059">
    <property type="entry name" value="SBP"/>
</dbReference>
<sequence length="434" mass="47530">MGVSKIALTCALATGLTAGAAWAETEIQWWHAMGGANGERVDKIAADFNASQSDYKIVPTYKGNYTETMTAAVAAFRAGEQPHLVQVFEVGTATMMAAKGAIYPVEQMMADAGEPFDKSDYLPAVISYYQTPEGELLSMPFNSSTPVMWYNADALEAAGVDVPETWDDVKIAAQALVDNGMECGLSFGWQSWVMIENFSAWHNMEMGTKENGFAGFDTEFVFNNDKVEARLDDIASMSEGNLFKYGGRRGDSLPLFTNGECGMWMNSSAYYGSMVEQAKFKFGQTMLPLDTSVADAPQNSIIGGATLWALAGHEAEEYKGLAKFMTYLSSAEVQAWWHQETGYVPITTAAYELSKEQGFYDKNPGTDTAIKQLSLNMPTPNSRGIRFGNFVQVRDVINEELEALWAGDKTAAEALDTAVERGNALLRKFERSVK</sequence>
<gene>
    <name evidence="9" type="ORF">K529_009220</name>
</gene>
<evidence type="ECO:0000256" key="8">
    <source>
        <dbReference type="SAM" id="SignalP"/>
    </source>
</evidence>
<dbReference type="EMBL" id="CP015230">
    <property type="protein sequence ID" value="ANP40939.1"/>
    <property type="molecule type" value="Genomic_DNA"/>
</dbReference>
<dbReference type="GeneID" id="28250010"/>
<dbReference type="NCBIfam" id="NF008211">
    <property type="entry name" value="PRK10974.1"/>
    <property type="match status" value="1"/>
</dbReference>